<dbReference type="Gene3D" id="2.60.40.10">
    <property type="entry name" value="Immunoglobulins"/>
    <property type="match status" value="1"/>
</dbReference>
<dbReference type="eggNOG" id="COG0296">
    <property type="taxonomic scope" value="Bacteria"/>
</dbReference>
<evidence type="ECO:0000256" key="9">
    <source>
        <dbReference type="ARBA" id="ARBA00023295"/>
    </source>
</evidence>
<dbReference type="RefSeq" id="WP_014260931.1">
    <property type="nucleotide sequence ID" value="NC_016629.1"/>
</dbReference>
<dbReference type="UniPathway" id="UPA00299"/>
<dbReference type="InterPro" id="IPR004193">
    <property type="entry name" value="Glyco_hydro_13_N"/>
</dbReference>
<comment type="pathway">
    <text evidence="2">Glycan biosynthesis; trehalose biosynthesis.</text>
</comment>
<dbReference type="Proteomes" id="UP000007844">
    <property type="component" value="Chromosome"/>
</dbReference>
<dbReference type="InterPro" id="IPR006047">
    <property type="entry name" value="GH13_cat_dom"/>
</dbReference>
<dbReference type="InterPro" id="IPR017853">
    <property type="entry name" value="GH"/>
</dbReference>
<keyword evidence="8" id="KW-0119">Carbohydrate metabolism</keyword>
<name>F3Z266_DESAF</name>
<protein>
    <recommendedName>
        <fullName evidence="5 11">Malto-oligosyltrehalose trehalohydrolase</fullName>
        <ecNumber evidence="4 11">3.2.1.141</ecNumber>
    </recommendedName>
</protein>
<dbReference type="SMART" id="SM00642">
    <property type="entry name" value="Aamy"/>
    <property type="match status" value="1"/>
</dbReference>
<gene>
    <name evidence="13" type="ORF">Desaf_2973</name>
</gene>
<dbReference type="AlphaFoldDB" id="F3Z266"/>
<evidence type="ECO:0000256" key="2">
    <source>
        <dbReference type="ARBA" id="ARBA00005199"/>
    </source>
</evidence>
<dbReference type="SUPFAM" id="SSF51445">
    <property type="entry name" value="(Trans)glycosidases"/>
    <property type="match status" value="1"/>
</dbReference>
<evidence type="ECO:0000256" key="5">
    <source>
        <dbReference type="ARBA" id="ARBA00015938"/>
    </source>
</evidence>
<evidence type="ECO:0000256" key="11">
    <source>
        <dbReference type="NCBIfam" id="TIGR02402"/>
    </source>
</evidence>
<dbReference type="PANTHER" id="PTHR43651:SF11">
    <property type="entry name" value="MALTO-OLIGOSYLTREHALOSE TREHALOHYDROLASE"/>
    <property type="match status" value="1"/>
</dbReference>
<dbReference type="Pfam" id="PF00128">
    <property type="entry name" value="Alpha-amylase"/>
    <property type="match status" value="1"/>
</dbReference>
<dbReference type="EC" id="3.2.1.141" evidence="4 11"/>
<dbReference type="CDD" id="cd11325">
    <property type="entry name" value="AmyAc_GTHase"/>
    <property type="match status" value="1"/>
</dbReference>
<dbReference type="GO" id="GO:0005992">
    <property type="term" value="P:trehalose biosynthetic process"/>
    <property type="evidence" value="ECO:0007669"/>
    <property type="project" value="UniProtKB-UniRule"/>
</dbReference>
<dbReference type="EMBL" id="CP003221">
    <property type="protein sequence ID" value="EGJ51275.1"/>
    <property type="molecule type" value="Genomic_DNA"/>
</dbReference>
<dbReference type="NCBIfam" id="TIGR02402">
    <property type="entry name" value="trehalose_TreZ"/>
    <property type="match status" value="1"/>
</dbReference>
<dbReference type="Gene3D" id="3.20.20.80">
    <property type="entry name" value="Glycosidases"/>
    <property type="match status" value="1"/>
</dbReference>
<evidence type="ECO:0000313" key="13">
    <source>
        <dbReference type="EMBL" id="EGJ51275.1"/>
    </source>
</evidence>
<dbReference type="GO" id="GO:0003844">
    <property type="term" value="F:1,4-alpha-glucan branching enzyme activity"/>
    <property type="evidence" value="ECO:0007669"/>
    <property type="project" value="InterPro"/>
</dbReference>
<dbReference type="Pfam" id="PF02922">
    <property type="entry name" value="CBM_48"/>
    <property type="match status" value="1"/>
</dbReference>
<keyword evidence="14" id="KW-1185">Reference proteome</keyword>
<dbReference type="GO" id="GO:0033942">
    <property type="term" value="F:4-alpha-D-(1-&gt;4)-alpha-D-glucanotrehalose trehalohydrolase activity"/>
    <property type="evidence" value="ECO:0007669"/>
    <property type="project" value="UniProtKB-EC"/>
</dbReference>
<dbReference type="InterPro" id="IPR013783">
    <property type="entry name" value="Ig-like_fold"/>
</dbReference>
<evidence type="ECO:0000256" key="6">
    <source>
        <dbReference type="ARBA" id="ARBA00022490"/>
    </source>
</evidence>
<feature type="domain" description="Glycosyl hydrolase family 13 catalytic" evidence="12">
    <location>
        <begin position="123"/>
        <end position="467"/>
    </location>
</feature>
<proteinExistence type="inferred from homology"/>
<evidence type="ECO:0000256" key="1">
    <source>
        <dbReference type="ARBA" id="ARBA00004496"/>
    </source>
</evidence>
<dbReference type="CDD" id="cd02853">
    <property type="entry name" value="E_set_MTHase_like_N"/>
    <property type="match status" value="1"/>
</dbReference>
<dbReference type="PANTHER" id="PTHR43651">
    <property type="entry name" value="1,4-ALPHA-GLUCAN-BRANCHING ENZYME"/>
    <property type="match status" value="1"/>
</dbReference>
<dbReference type="HOGENOM" id="CLU_020726_2_0_7"/>
<evidence type="ECO:0000256" key="4">
    <source>
        <dbReference type="ARBA" id="ARBA00012268"/>
    </source>
</evidence>
<evidence type="ECO:0000313" key="14">
    <source>
        <dbReference type="Proteomes" id="UP000007844"/>
    </source>
</evidence>
<dbReference type="InterPro" id="IPR012768">
    <property type="entry name" value="Trehalose_TreZ"/>
</dbReference>
<reference evidence="13 14" key="1">
    <citation type="journal article" date="2011" name="J. Bacteriol.">
        <title>Genome sequence of the mercury-methylating and pleomorphic Desulfovibrio africanus Strain Walvis Bay.</title>
        <authorList>
            <person name="Brown S.D."/>
            <person name="Wall J.D."/>
            <person name="Kucken A.M."/>
            <person name="Gilmour C.C."/>
            <person name="Podar M."/>
            <person name="Brandt C.C."/>
            <person name="Teshima H."/>
            <person name="Detter J.C."/>
            <person name="Han C.S."/>
            <person name="Land M.L."/>
            <person name="Lucas S."/>
            <person name="Han J."/>
            <person name="Pennacchio L."/>
            <person name="Nolan M."/>
            <person name="Pitluck S."/>
            <person name="Woyke T."/>
            <person name="Goodwin L."/>
            <person name="Palumbo A.V."/>
            <person name="Elias D.A."/>
        </authorList>
    </citation>
    <scope>NUCLEOTIDE SEQUENCE [LARGE SCALE GENOMIC DNA]</scope>
    <source>
        <strain evidence="13 14">Walvis Bay</strain>
    </source>
</reference>
<sequence length="650" mass="72599">MRRERFPHPVPIGPSRTADGWSFTVWAPLASSLVLELPGSDLDPVDMRPDAEEPGYWRAEIEGLSAGSLYGFRVDRGPLRPDPASHFQPLGVHEPSALVDHEAFHWRNLAFKPLTMGEVILYELHIGAFTQEGSFQAAIARLDDLAELGVTAVEVMPVAQFPGERNWGYDGVHPYATQNSYGGPQGFKAFVDACHGRGLAVMLDVVYNHLGPEGNYLADFGPYFSARYTTPWGLALNFDGPHSDGVRNFFVQNALFWFRHYRIDGLRLDAVHSIHDEGPHHFLRELAEARDVFAQETGRRHLLMAESHLNSPRLVEVYAQNGLGLDAMWSDDFHHSVHAFLTGEREGYYQDHGSLEHVADTLEHGFAYEGQLSAYWKRAQGVSGRHLPPQAFINFLQTHDMTGNRAGGERLSTLIGFELAKAAAALLLLTPYTPLLFMGEEYAENNPFLYFVSHGDHGLVEAVRNGRKREFADFAWNKSPAESSEPADPQDEETFQRSKLDWDKRWQGLHARMLAFYRECIRLRKLLFTLANTSPHVDKISAGTFGPDTDAAELKHGLRALATDQAGVLALDMHFQAGHLLVIFNFSATPLDRLDSLLPRAPFMTEVLSSADARWGGPEDIITGRTENILYCPPASALVLADERLASYLM</sequence>
<keyword evidence="6" id="KW-0963">Cytoplasm</keyword>
<evidence type="ECO:0000256" key="10">
    <source>
        <dbReference type="ARBA" id="ARBA00034013"/>
    </source>
</evidence>
<comment type="subcellular location">
    <subcellularLocation>
        <location evidence="1">Cytoplasm</location>
    </subcellularLocation>
</comment>
<comment type="similarity">
    <text evidence="3">Belongs to the glycosyl hydrolase 13 family.</text>
</comment>
<comment type="catalytic activity">
    <reaction evidence="10">
        <text>hydrolysis of (1-&gt;4)-alpha-D-glucosidic linkage in 4-alpha-D-[(1-&gt;4)-alpha-D-glucanosyl]n trehalose to yield trehalose and (1-&gt;4)-alpha-D-glucan.</text>
        <dbReference type="EC" id="3.2.1.141"/>
    </reaction>
</comment>
<dbReference type="KEGG" id="daf:Desaf_2973"/>
<evidence type="ECO:0000256" key="3">
    <source>
        <dbReference type="ARBA" id="ARBA00008061"/>
    </source>
</evidence>
<dbReference type="InterPro" id="IPR014756">
    <property type="entry name" value="Ig_E-set"/>
</dbReference>
<accession>F3Z266</accession>
<organism evidence="13 14">
    <name type="scientific">Desulfocurvibacter africanus subsp. africanus str. Walvis Bay</name>
    <dbReference type="NCBI Taxonomy" id="690850"/>
    <lineage>
        <taxon>Bacteria</taxon>
        <taxon>Pseudomonadati</taxon>
        <taxon>Thermodesulfobacteriota</taxon>
        <taxon>Desulfovibrionia</taxon>
        <taxon>Desulfovibrionales</taxon>
        <taxon>Desulfovibrionaceae</taxon>
        <taxon>Desulfocurvibacter</taxon>
    </lineage>
</organism>
<dbReference type="GO" id="GO:0005978">
    <property type="term" value="P:glycogen biosynthetic process"/>
    <property type="evidence" value="ECO:0007669"/>
    <property type="project" value="InterPro"/>
</dbReference>
<evidence type="ECO:0000256" key="7">
    <source>
        <dbReference type="ARBA" id="ARBA00022801"/>
    </source>
</evidence>
<keyword evidence="7 13" id="KW-0378">Hydrolase</keyword>
<dbReference type="STRING" id="690850.Desaf_2973"/>
<evidence type="ECO:0000259" key="12">
    <source>
        <dbReference type="SMART" id="SM00642"/>
    </source>
</evidence>
<keyword evidence="9" id="KW-0326">Glycosidase</keyword>
<evidence type="ECO:0000256" key="8">
    <source>
        <dbReference type="ARBA" id="ARBA00023277"/>
    </source>
</evidence>
<dbReference type="Gene3D" id="1.10.10.760">
    <property type="entry name" value="E-set domains of sugar-utilizing enzymes"/>
    <property type="match status" value="1"/>
</dbReference>
<dbReference type="InterPro" id="IPR044901">
    <property type="entry name" value="Trehalose_TreZ_E-set_sf"/>
</dbReference>
<dbReference type="SUPFAM" id="SSF81296">
    <property type="entry name" value="E set domains"/>
    <property type="match status" value="1"/>
</dbReference>
<dbReference type="GO" id="GO:0005737">
    <property type="term" value="C:cytoplasm"/>
    <property type="evidence" value="ECO:0007669"/>
    <property type="project" value="UniProtKB-SubCell"/>
</dbReference>